<evidence type="ECO:0000313" key="1">
    <source>
        <dbReference type="EMBL" id="SIR88450.1"/>
    </source>
</evidence>
<gene>
    <name evidence="1" type="ORF">SAMN05421858_4325</name>
</gene>
<dbReference type="EMBL" id="FTNO01000006">
    <property type="protein sequence ID" value="SIR88450.1"/>
    <property type="molecule type" value="Genomic_DNA"/>
</dbReference>
<dbReference type="RefSeq" id="WP_076432514.1">
    <property type="nucleotide sequence ID" value="NZ_FTNO01000006.1"/>
</dbReference>
<dbReference type="OrthoDB" id="305063at2157"/>
<evidence type="ECO:0000313" key="2">
    <source>
        <dbReference type="Proteomes" id="UP000186914"/>
    </source>
</evidence>
<keyword evidence="2" id="KW-1185">Reference proteome</keyword>
<sequence length="198" mass="22817">MDENFINDGLNANRYLKATELVHRFESEITEVINGTCQEIIDDHPKLVDDDASLQEKVFAAGKSRTLATIRTEFQMNVENENGNRPMVNIAVEWVKPEQQDEEAAYEGSLCYAMYKIQHGSESRFETVRERTEAQDGWDELRFGDDLWHHYAKHAPGIVYLPVETGPEIKEALQTLKRHFSEEYVPTLLDMSAPLDRK</sequence>
<proteinExistence type="predicted"/>
<dbReference type="AlphaFoldDB" id="A0A1N7EK38"/>
<accession>A0A1N7EK38</accession>
<reference evidence="2" key="1">
    <citation type="submission" date="2017-01" db="EMBL/GenBank/DDBJ databases">
        <authorList>
            <person name="Varghese N."/>
            <person name="Submissions S."/>
        </authorList>
    </citation>
    <scope>NUCLEOTIDE SEQUENCE [LARGE SCALE GENOMIC DNA]</scope>
    <source>
        <strain evidence="2">CGMCC 1.7737</strain>
    </source>
</reference>
<organism evidence="1 2">
    <name type="scientific">Haladaptatus litoreus</name>
    <dbReference type="NCBI Taxonomy" id="553468"/>
    <lineage>
        <taxon>Archaea</taxon>
        <taxon>Methanobacteriati</taxon>
        <taxon>Methanobacteriota</taxon>
        <taxon>Stenosarchaea group</taxon>
        <taxon>Halobacteria</taxon>
        <taxon>Halobacteriales</taxon>
        <taxon>Haladaptataceae</taxon>
        <taxon>Haladaptatus</taxon>
    </lineage>
</organism>
<name>A0A1N7EK38_9EURY</name>
<protein>
    <submittedName>
        <fullName evidence="1">Uncharacterized protein</fullName>
    </submittedName>
</protein>
<dbReference type="Proteomes" id="UP000186914">
    <property type="component" value="Unassembled WGS sequence"/>
</dbReference>